<feature type="region of interest" description="Disordered" evidence="1">
    <location>
        <begin position="1"/>
        <end position="48"/>
    </location>
</feature>
<organism evidence="2 3">
    <name type="scientific">Canna indica</name>
    <name type="common">Indian-shot</name>
    <dbReference type="NCBI Taxonomy" id="4628"/>
    <lineage>
        <taxon>Eukaryota</taxon>
        <taxon>Viridiplantae</taxon>
        <taxon>Streptophyta</taxon>
        <taxon>Embryophyta</taxon>
        <taxon>Tracheophyta</taxon>
        <taxon>Spermatophyta</taxon>
        <taxon>Magnoliopsida</taxon>
        <taxon>Liliopsida</taxon>
        <taxon>Zingiberales</taxon>
        <taxon>Cannaceae</taxon>
        <taxon>Canna</taxon>
    </lineage>
</organism>
<sequence>MPCNPGGGRRASRLRQQTTGSHVGPNPTPEGMTSFANEREREREQNLTGWVTDSTELSHRRQLTLHLLTPLSRHLPGHLTRTCITYPYHKDLSLSATRQSRDENSCRIRHGSSIV</sequence>
<proteinExistence type="predicted"/>
<reference evidence="2 3" key="1">
    <citation type="submission" date="2023-10" db="EMBL/GenBank/DDBJ databases">
        <title>Chromosome-scale genome assembly provides insights into flower coloration mechanisms of Canna indica.</title>
        <authorList>
            <person name="Li C."/>
        </authorList>
    </citation>
    <scope>NUCLEOTIDE SEQUENCE [LARGE SCALE GENOMIC DNA]</scope>
    <source>
        <tissue evidence="2">Flower</tissue>
    </source>
</reference>
<accession>A0AAQ3KXQ2</accession>
<gene>
    <name evidence="2" type="ORF">Cni_G25357</name>
</gene>
<dbReference type="EMBL" id="CP136897">
    <property type="protein sequence ID" value="WOL16570.1"/>
    <property type="molecule type" value="Genomic_DNA"/>
</dbReference>
<dbReference type="Proteomes" id="UP001327560">
    <property type="component" value="Chromosome 8"/>
</dbReference>
<feature type="region of interest" description="Disordered" evidence="1">
    <location>
        <begin position="96"/>
        <end position="115"/>
    </location>
</feature>
<name>A0AAQ3KXQ2_9LILI</name>
<protein>
    <submittedName>
        <fullName evidence="2">Uncharacterized protein</fullName>
    </submittedName>
</protein>
<dbReference type="AlphaFoldDB" id="A0AAQ3KXQ2"/>
<evidence type="ECO:0000313" key="2">
    <source>
        <dbReference type="EMBL" id="WOL16570.1"/>
    </source>
</evidence>
<evidence type="ECO:0000256" key="1">
    <source>
        <dbReference type="SAM" id="MobiDB-lite"/>
    </source>
</evidence>
<evidence type="ECO:0000313" key="3">
    <source>
        <dbReference type="Proteomes" id="UP001327560"/>
    </source>
</evidence>
<keyword evidence="3" id="KW-1185">Reference proteome</keyword>